<reference evidence="1 2" key="1">
    <citation type="submission" date="2019-07" db="EMBL/GenBank/DDBJ databases">
        <title>Full genome sequence of Sphingomonas sp. 4R-6-7(HKS19).</title>
        <authorList>
            <person name="Im W.-T."/>
        </authorList>
    </citation>
    <scope>NUCLEOTIDE SEQUENCE [LARGE SCALE GENOMIC DNA]</scope>
    <source>
        <strain evidence="1 2">HKS19</strain>
    </source>
</reference>
<organism evidence="1 2">
    <name type="scientific">Sphingomonas panacisoli</name>
    <dbReference type="NCBI Taxonomy" id="1813879"/>
    <lineage>
        <taxon>Bacteria</taxon>
        <taxon>Pseudomonadati</taxon>
        <taxon>Pseudomonadota</taxon>
        <taxon>Alphaproteobacteria</taxon>
        <taxon>Sphingomonadales</taxon>
        <taxon>Sphingomonadaceae</taxon>
        <taxon>Sphingomonas</taxon>
    </lineage>
</organism>
<dbReference type="Proteomes" id="UP000315673">
    <property type="component" value="Chromosome"/>
</dbReference>
<dbReference type="OrthoDB" id="8686772at2"/>
<dbReference type="KEGG" id="spai:FPZ24_13330"/>
<name>A0A5B8LLT7_9SPHN</name>
<dbReference type="EMBL" id="CP042306">
    <property type="protein sequence ID" value="QDZ09211.1"/>
    <property type="molecule type" value="Genomic_DNA"/>
</dbReference>
<evidence type="ECO:0000313" key="2">
    <source>
        <dbReference type="Proteomes" id="UP000315673"/>
    </source>
</evidence>
<dbReference type="RefSeq" id="WP_146574529.1">
    <property type="nucleotide sequence ID" value="NZ_CP042306.1"/>
</dbReference>
<accession>A0A5B8LLT7</accession>
<keyword evidence="2" id="KW-1185">Reference proteome</keyword>
<protein>
    <submittedName>
        <fullName evidence="1">Vgr related protein</fullName>
    </submittedName>
</protein>
<evidence type="ECO:0000313" key="1">
    <source>
        <dbReference type="EMBL" id="QDZ09211.1"/>
    </source>
</evidence>
<sequence>MARSMFGDAIDYAPVRIVLGKWAFFQPRDVVMSPRGRIHFHPHGTAYCDDFSHAGINAQGLFVHEMTHIWQHQSGIFLPLKRVPWARYDYAVKPGWTLKKYGLEQQAEIVRHAFLIGLGASFAGAPPLSQLRTILPFQPPHRHDPGVA</sequence>
<gene>
    <name evidence="1" type="ORF">FPZ24_13330</name>
</gene>
<dbReference type="AlphaFoldDB" id="A0A5B8LLT7"/>
<proteinExistence type="predicted"/>